<proteinExistence type="predicted"/>
<sequence length="201" mass="23346">MSSSPSRHRGSWCRIAVAGQPLPQHKSCNSTTSCLPNQSLTRPTDHRNSSNPQDTCSHKLDSSSLVPTRLSFVRPAELGRYKFVRFFITIRLCHKSSHLIPCRNFQQIRTVSMPTVRIDVPNGDAYQRLRRRLYAERNKATLERMNQREAQYRQLREAQEEAQRTAINVVDPEEARHLNHQQDKHAQEAGSRHEQGRKRKR</sequence>
<evidence type="ECO:0000256" key="2">
    <source>
        <dbReference type="SAM" id="MobiDB-lite"/>
    </source>
</evidence>
<dbReference type="VEuPathDB" id="FungiDB:PSHT_14350"/>
<reference evidence="3" key="1">
    <citation type="submission" date="2017-12" db="EMBL/GenBank/DDBJ databases">
        <title>Gene loss provides genomic basis for host adaptation in cereal stripe rust fungi.</title>
        <authorList>
            <person name="Xia C."/>
        </authorList>
    </citation>
    <scope>NUCLEOTIDE SEQUENCE [LARGE SCALE GENOMIC DNA]</scope>
    <source>
        <strain evidence="3">93-210</strain>
    </source>
</reference>
<accession>A0A2S4UQI2</accession>
<protein>
    <submittedName>
        <fullName evidence="3">Uncharacterized protein</fullName>
    </submittedName>
</protein>
<evidence type="ECO:0000256" key="1">
    <source>
        <dbReference type="SAM" id="Coils"/>
    </source>
</evidence>
<dbReference type="EMBL" id="PKSL01000198">
    <property type="protein sequence ID" value="POV99558.1"/>
    <property type="molecule type" value="Genomic_DNA"/>
</dbReference>
<dbReference type="Proteomes" id="UP000239156">
    <property type="component" value="Unassembled WGS sequence"/>
</dbReference>
<gene>
    <name evidence="3" type="ORF">PSTT_13695</name>
</gene>
<feature type="compositionally biased region" description="Basic and acidic residues" evidence="2">
    <location>
        <begin position="173"/>
        <end position="194"/>
    </location>
</feature>
<evidence type="ECO:0000313" key="4">
    <source>
        <dbReference type="Proteomes" id="UP000239156"/>
    </source>
</evidence>
<comment type="caution">
    <text evidence="3">The sequence shown here is derived from an EMBL/GenBank/DDBJ whole genome shotgun (WGS) entry which is preliminary data.</text>
</comment>
<dbReference type="AlphaFoldDB" id="A0A2S4UQI2"/>
<feature type="region of interest" description="Disordered" evidence="2">
    <location>
        <begin position="39"/>
        <end position="60"/>
    </location>
</feature>
<keyword evidence="4" id="KW-1185">Reference proteome</keyword>
<organism evidence="3 4">
    <name type="scientific">Puccinia striiformis</name>
    <dbReference type="NCBI Taxonomy" id="27350"/>
    <lineage>
        <taxon>Eukaryota</taxon>
        <taxon>Fungi</taxon>
        <taxon>Dikarya</taxon>
        <taxon>Basidiomycota</taxon>
        <taxon>Pucciniomycotina</taxon>
        <taxon>Pucciniomycetes</taxon>
        <taxon>Pucciniales</taxon>
        <taxon>Pucciniaceae</taxon>
        <taxon>Puccinia</taxon>
    </lineage>
</organism>
<feature type="coiled-coil region" evidence="1">
    <location>
        <begin position="138"/>
        <end position="168"/>
    </location>
</feature>
<name>A0A2S4UQI2_9BASI</name>
<feature type="region of interest" description="Disordered" evidence="2">
    <location>
        <begin position="170"/>
        <end position="201"/>
    </location>
</feature>
<keyword evidence="1" id="KW-0175">Coiled coil</keyword>
<dbReference type="VEuPathDB" id="FungiDB:PSTT_13695"/>
<evidence type="ECO:0000313" key="3">
    <source>
        <dbReference type="EMBL" id="POV99558.1"/>
    </source>
</evidence>